<dbReference type="InterPro" id="IPR017901">
    <property type="entry name" value="C-CAP_CF_C-like"/>
</dbReference>
<dbReference type="InterPro" id="IPR012945">
    <property type="entry name" value="Tubulin-bd_cofactor_C_dom"/>
</dbReference>
<dbReference type="RefSeq" id="XP_066070555.1">
    <property type="nucleotide sequence ID" value="XM_066214458.1"/>
</dbReference>
<evidence type="ECO:0000256" key="2">
    <source>
        <dbReference type="ARBA" id="ARBA00008848"/>
    </source>
</evidence>
<evidence type="ECO:0000313" key="5">
    <source>
        <dbReference type="EMBL" id="WVN89855.1"/>
    </source>
</evidence>
<dbReference type="OrthoDB" id="194775at2759"/>
<dbReference type="PANTHER" id="PTHR15139">
    <property type="entry name" value="TUBULIN FOLDING COFACTOR C"/>
    <property type="match status" value="1"/>
</dbReference>
<dbReference type="Gene3D" id="1.20.58.1250">
    <property type="entry name" value="Tubulin Binding Cofactor C, N-terminal domain"/>
    <property type="match status" value="1"/>
</dbReference>
<dbReference type="InterPro" id="IPR038397">
    <property type="entry name" value="TBCC_N_sf"/>
</dbReference>
<evidence type="ECO:0000313" key="6">
    <source>
        <dbReference type="Proteomes" id="UP000094043"/>
    </source>
</evidence>
<comment type="subcellular location">
    <subcellularLocation>
        <location evidence="1">Cytoplasm</location>
    </subcellularLocation>
</comment>
<dbReference type="Gene3D" id="2.160.20.70">
    <property type="match status" value="1"/>
</dbReference>
<proteinExistence type="inferred from homology"/>
<reference evidence="5" key="2">
    <citation type="journal article" date="2022" name="Elife">
        <title>Obligate sexual reproduction of a homothallic fungus closely related to the Cryptococcus pathogenic species complex.</title>
        <authorList>
            <person name="Passer A.R."/>
            <person name="Clancey S.A."/>
            <person name="Shea T."/>
            <person name="David-Palma M."/>
            <person name="Averette A.F."/>
            <person name="Boekhout T."/>
            <person name="Porcel B.M."/>
            <person name="Nowrousian M."/>
            <person name="Cuomo C.A."/>
            <person name="Sun S."/>
            <person name="Heitman J."/>
            <person name="Coelho M.A."/>
        </authorList>
    </citation>
    <scope>NUCLEOTIDE SEQUENCE</scope>
    <source>
        <strain evidence="5">CBS 7841</strain>
    </source>
</reference>
<dbReference type="VEuPathDB" id="FungiDB:L203_05556"/>
<dbReference type="Proteomes" id="UP000094043">
    <property type="component" value="Chromosome 6"/>
</dbReference>
<dbReference type="GO" id="GO:0005737">
    <property type="term" value="C:cytoplasm"/>
    <property type="evidence" value="ECO:0007669"/>
    <property type="project" value="UniProtKB-SubCell"/>
</dbReference>
<dbReference type="GeneID" id="91089294"/>
<feature type="region of interest" description="Disordered" evidence="4">
    <location>
        <begin position="107"/>
        <end position="128"/>
    </location>
</feature>
<evidence type="ECO:0000256" key="3">
    <source>
        <dbReference type="ARBA" id="ARBA00022490"/>
    </source>
</evidence>
<evidence type="ECO:0000256" key="4">
    <source>
        <dbReference type="SAM" id="MobiDB-lite"/>
    </source>
</evidence>
<organism evidence="5 6">
    <name type="scientific">Cryptococcus depauperatus CBS 7841</name>
    <dbReference type="NCBI Taxonomy" id="1295531"/>
    <lineage>
        <taxon>Eukaryota</taxon>
        <taxon>Fungi</taxon>
        <taxon>Dikarya</taxon>
        <taxon>Basidiomycota</taxon>
        <taxon>Agaricomycotina</taxon>
        <taxon>Tremellomycetes</taxon>
        <taxon>Tremellales</taxon>
        <taxon>Cryptococcaceae</taxon>
        <taxon>Cryptococcus</taxon>
    </lineage>
</organism>
<reference evidence="5" key="3">
    <citation type="submission" date="2024-01" db="EMBL/GenBank/DDBJ databases">
        <authorList>
            <person name="Coelho M.A."/>
            <person name="David-Palma M."/>
            <person name="Shea T."/>
            <person name="Sun S."/>
            <person name="Cuomo C.A."/>
            <person name="Heitman J."/>
        </authorList>
    </citation>
    <scope>NUCLEOTIDE SEQUENCE</scope>
    <source>
        <strain evidence="5">CBS 7841</strain>
    </source>
</reference>
<protein>
    <submittedName>
        <fullName evidence="5">Uncharacterized protein</fullName>
    </submittedName>
</protein>
<evidence type="ECO:0000256" key="1">
    <source>
        <dbReference type="ARBA" id="ARBA00004496"/>
    </source>
</evidence>
<dbReference type="PANTHER" id="PTHR15139:SF0">
    <property type="entry name" value="TUBULIN-SPECIFIC CHAPERONE C"/>
    <property type="match status" value="1"/>
</dbReference>
<dbReference type="InterPro" id="IPR016098">
    <property type="entry name" value="CAP/MinC_C"/>
</dbReference>
<comment type="similarity">
    <text evidence="2">Belongs to the TBCC family.</text>
</comment>
<name>A0A1E3I1G9_9TREE</name>
<dbReference type="GO" id="GO:0007021">
    <property type="term" value="P:tubulin complex assembly"/>
    <property type="evidence" value="ECO:0007669"/>
    <property type="project" value="TreeGrafter"/>
</dbReference>
<dbReference type="PROSITE" id="PS51329">
    <property type="entry name" value="C_CAP_COFACTOR_C"/>
    <property type="match status" value="1"/>
</dbReference>
<dbReference type="InterPro" id="IPR027684">
    <property type="entry name" value="TBCC"/>
</dbReference>
<dbReference type="GO" id="GO:0007023">
    <property type="term" value="P:post-chaperonin tubulin folding pathway"/>
    <property type="evidence" value="ECO:0007669"/>
    <property type="project" value="InterPro"/>
</dbReference>
<feature type="compositionally biased region" description="Polar residues" evidence="4">
    <location>
        <begin position="107"/>
        <end position="127"/>
    </location>
</feature>
<keyword evidence="6" id="KW-1185">Reference proteome</keyword>
<sequence>MDVVRRGGIVSTSQLAELHTTFQIKKQEIFQILEGTDPQLSEASKRIAGLRSFVDSYGQSLPNYDRGRYADQITDMETKLSKLRTQNKPRSQFAFSKPRISPISVTKDLSTTAQADTADETNGSAEDTLTIVPPSDILNSHTISSLTDTLIRPNLPPATGSYTLSLFALSRCVIDLRPRSFSSNTETGGILTALHAQNLDQCIVIAPVLPSSAMLSGLTHCLIIVGCQQFRAHSSSDITVLLDVASLPVIEHCKNVKFGSYPNHLFTSKPIYKSKHTQVQDFDWIREGPSPHWKFLPDEVAQKLFTRDMAEQLNQMAAEDDSFMLLWISNVLPNV</sequence>
<dbReference type="KEGG" id="cdep:91089294"/>
<gene>
    <name evidence="5" type="ORF">L203_105085</name>
</gene>
<reference evidence="5" key="1">
    <citation type="submission" date="2016-06" db="EMBL/GenBank/DDBJ databases">
        <authorList>
            <person name="Cuomo C."/>
            <person name="Litvintseva A."/>
            <person name="Heitman J."/>
            <person name="Chen Y."/>
            <person name="Sun S."/>
            <person name="Springer D."/>
            <person name="Dromer F."/>
            <person name="Young S."/>
            <person name="Zeng Q."/>
            <person name="Chapman S."/>
            <person name="Gujja S."/>
            <person name="Saif S."/>
            <person name="Birren B."/>
        </authorList>
    </citation>
    <scope>NUCLEOTIDE SEQUENCE</scope>
    <source>
        <strain evidence="5">CBS 7841</strain>
    </source>
</reference>
<accession>A0A1E3I1G9</accession>
<dbReference type="Pfam" id="PF07986">
    <property type="entry name" value="TBCC"/>
    <property type="match status" value="1"/>
</dbReference>
<dbReference type="AlphaFoldDB" id="A0A1E3I1G9"/>
<dbReference type="EMBL" id="CP143789">
    <property type="protein sequence ID" value="WVN89855.1"/>
    <property type="molecule type" value="Genomic_DNA"/>
</dbReference>
<keyword evidence="3" id="KW-0963">Cytoplasm</keyword>